<dbReference type="PRINTS" id="PR00344">
    <property type="entry name" value="BCTRLSENSOR"/>
</dbReference>
<comment type="subcellular location">
    <subcellularLocation>
        <location evidence="3">Cell membrane</location>
    </subcellularLocation>
</comment>
<evidence type="ECO:0000256" key="5">
    <source>
        <dbReference type="ARBA" id="ARBA00022553"/>
    </source>
</evidence>
<dbReference type="FunFam" id="1.10.287.130:FF:000001">
    <property type="entry name" value="Two-component sensor histidine kinase"/>
    <property type="match status" value="1"/>
</dbReference>
<dbReference type="FunFam" id="3.30.565.10:FF:000006">
    <property type="entry name" value="Sensor histidine kinase WalK"/>
    <property type="match status" value="1"/>
</dbReference>
<dbReference type="InterPro" id="IPR003594">
    <property type="entry name" value="HATPase_dom"/>
</dbReference>
<dbReference type="InterPro" id="IPR005467">
    <property type="entry name" value="His_kinase_dom"/>
</dbReference>
<dbReference type="CDD" id="cd00082">
    <property type="entry name" value="HisKA"/>
    <property type="match status" value="1"/>
</dbReference>
<evidence type="ECO:0000256" key="11">
    <source>
        <dbReference type="ARBA" id="ARBA00023136"/>
    </source>
</evidence>
<dbReference type="Pfam" id="PF00672">
    <property type="entry name" value="HAMP"/>
    <property type="match status" value="1"/>
</dbReference>
<evidence type="ECO:0000256" key="4">
    <source>
        <dbReference type="ARBA" id="ARBA00012438"/>
    </source>
</evidence>
<dbReference type="EC" id="2.7.13.3" evidence="4"/>
<dbReference type="InterPro" id="IPR036890">
    <property type="entry name" value="HATPase_C_sf"/>
</dbReference>
<feature type="domain" description="Histidine kinase" evidence="14">
    <location>
        <begin position="280"/>
        <end position="499"/>
    </location>
</feature>
<dbReference type="Gene3D" id="6.10.340.10">
    <property type="match status" value="1"/>
</dbReference>
<dbReference type="InterPro" id="IPR050428">
    <property type="entry name" value="TCS_sensor_his_kinase"/>
</dbReference>
<dbReference type="OrthoDB" id="5242752at2"/>
<evidence type="ECO:0000256" key="9">
    <source>
        <dbReference type="ARBA" id="ARBA00022989"/>
    </source>
</evidence>
<organism evidence="16 17">
    <name type="scientific">Asanoa ferruginea</name>
    <dbReference type="NCBI Taxonomy" id="53367"/>
    <lineage>
        <taxon>Bacteria</taxon>
        <taxon>Bacillati</taxon>
        <taxon>Actinomycetota</taxon>
        <taxon>Actinomycetes</taxon>
        <taxon>Micromonosporales</taxon>
        <taxon>Micromonosporaceae</taxon>
        <taxon>Asanoa</taxon>
    </lineage>
</organism>
<keyword evidence="9 13" id="KW-1133">Transmembrane helix</keyword>
<proteinExistence type="predicted"/>
<dbReference type="SMART" id="SM00304">
    <property type="entry name" value="HAMP"/>
    <property type="match status" value="1"/>
</dbReference>
<comment type="cofactor">
    <cofactor evidence="2">
        <name>a divalent metal cation</name>
        <dbReference type="ChEBI" id="CHEBI:60240"/>
    </cofactor>
</comment>
<keyword evidence="17" id="KW-1185">Reference proteome</keyword>
<dbReference type="SUPFAM" id="SSF158472">
    <property type="entry name" value="HAMP domain-like"/>
    <property type="match status" value="1"/>
</dbReference>
<dbReference type="Pfam" id="PF00512">
    <property type="entry name" value="HisKA"/>
    <property type="match status" value="1"/>
</dbReference>
<evidence type="ECO:0000256" key="13">
    <source>
        <dbReference type="SAM" id="Phobius"/>
    </source>
</evidence>
<dbReference type="Gene3D" id="3.30.565.10">
    <property type="entry name" value="Histidine kinase-like ATPase, C-terminal domain"/>
    <property type="match status" value="1"/>
</dbReference>
<dbReference type="SMART" id="SM00387">
    <property type="entry name" value="HATPase_c"/>
    <property type="match status" value="1"/>
</dbReference>
<evidence type="ECO:0000259" key="15">
    <source>
        <dbReference type="PROSITE" id="PS50885"/>
    </source>
</evidence>
<dbReference type="PANTHER" id="PTHR45436:SF5">
    <property type="entry name" value="SENSOR HISTIDINE KINASE TRCS"/>
    <property type="match status" value="1"/>
</dbReference>
<feature type="compositionally biased region" description="Polar residues" evidence="12">
    <location>
        <begin position="533"/>
        <end position="549"/>
    </location>
</feature>
<dbReference type="SMART" id="SM00388">
    <property type="entry name" value="HisKA"/>
    <property type="match status" value="1"/>
</dbReference>
<dbReference type="PROSITE" id="PS50885">
    <property type="entry name" value="HAMP"/>
    <property type="match status" value="1"/>
</dbReference>
<keyword evidence="6" id="KW-0808">Transferase</keyword>
<dbReference type="AlphaFoldDB" id="A0A3D9ZMU9"/>
<evidence type="ECO:0000256" key="2">
    <source>
        <dbReference type="ARBA" id="ARBA00001968"/>
    </source>
</evidence>
<dbReference type="PANTHER" id="PTHR45436">
    <property type="entry name" value="SENSOR HISTIDINE KINASE YKOH"/>
    <property type="match status" value="1"/>
</dbReference>
<evidence type="ECO:0000256" key="8">
    <source>
        <dbReference type="ARBA" id="ARBA00022777"/>
    </source>
</evidence>
<accession>A0A3D9ZMU9</accession>
<dbReference type="SUPFAM" id="SSF47384">
    <property type="entry name" value="Homodimeric domain of signal transducing histidine kinase"/>
    <property type="match status" value="1"/>
</dbReference>
<keyword evidence="11 13" id="KW-0472">Membrane</keyword>
<feature type="domain" description="HAMP" evidence="15">
    <location>
        <begin position="186"/>
        <end position="244"/>
    </location>
</feature>
<dbReference type="GO" id="GO:0005886">
    <property type="term" value="C:plasma membrane"/>
    <property type="evidence" value="ECO:0007669"/>
    <property type="project" value="UniProtKB-SubCell"/>
</dbReference>
<evidence type="ECO:0000256" key="7">
    <source>
        <dbReference type="ARBA" id="ARBA00022692"/>
    </source>
</evidence>
<dbReference type="InterPro" id="IPR036097">
    <property type="entry name" value="HisK_dim/P_sf"/>
</dbReference>
<evidence type="ECO:0000256" key="3">
    <source>
        <dbReference type="ARBA" id="ARBA00004236"/>
    </source>
</evidence>
<dbReference type="GO" id="GO:0005509">
    <property type="term" value="F:calcium ion binding"/>
    <property type="evidence" value="ECO:0007669"/>
    <property type="project" value="UniProtKB-ARBA"/>
</dbReference>
<sequence length="549" mass="58607">MLAPLRGTPLRVKLVAAVLALVTAALLVIGAASTFFLRNYLLDQVDGNLRSLNNNVQALLRDNIQFAVGDNAFAVASTPAQPTLNDLSSKPSQLFTPDGPDLPQNYAGLQQELQKHHTDPYTIKAIGSQTRWRVLMVQPQDSNAIVAVGFNLSDVDHTVKQLLWIDGLAGGTVLIVLATLGAGIVRSNLKPLRQIERTTVAIAAGDLSQRVPDPEPGVDEPKTELGRLSRALNAMLTQIETAFAARAESETAARDAAFAAQASEARALRSEERMRQFVADASHELRTPLTTIRGFAELYRQGAAGPPEDTARLVRRIEDEAARMGLLVEDLLLLARLDRERPLSLSPVELRVLASEAVQAAGAMAPQRHIAIDVAPRAGALVVRADDARLRQVLGNLLTNAIIHTPPDAEISVRLRSDGDYAIVEVVDTGQGLSADQAERVFERFYRADAARRRDREATSTGLGLAIVAALVRAHGGNVEVDSVPGQGSTFRVRLPLATGGGDDEHDGPDNHGGPDSPAGHNGNGTDPDRHSQTTLSPAPGPSQSGGER</sequence>
<dbReference type="Proteomes" id="UP000256913">
    <property type="component" value="Unassembled WGS sequence"/>
</dbReference>
<dbReference type="EMBL" id="QUMQ01000001">
    <property type="protein sequence ID" value="REF97263.1"/>
    <property type="molecule type" value="Genomic_DNA"/>
</dbReference>
<dbReference type="InterPro" id="IPR003661">
    <property type="entry name" value="HisK_dim/P_dom"/>
</dbReference>
<keyword evidence="10" id="KW-0902">Two-component regulatory system</keyword>
<dbReference type="GO" id="GO:0000155">
    <property type="term" value="F:phosphorelay sensor kinase activity"/>
    <property type="evidence" value="ECO:0007669"/>
    <property type="project" value="InterPro"/>
</dbReference>
<feature type="transmembrane region" description="Helical" evidence="13">
    <location>
        <begin position="12"/>
        <end position="37"/>
    </location>
</feature>
<evidence type="ECO:0000256" key="12">
    <source>
        <dbReference type="SAM" id="MobiDB-lite"/>
    </source>
</evidence>
<feature type="region of interest" description="Disordered" evidence="12">
    <location>
        <begin position="493"/>
        <end position="549"/>
    </location>
</feature>
<dbReference type="Gene3D" id="1.10.287.130">
    <property type="match status" value="1"/>
</dbReference>
<dbReference type="InterPro" id="IPR004358">
    <property type="entry name" value="Sig_transdc_His_kin-like_C"/>
</dbReference>
<evidence type="ECO:0000256" key="10">
    <source>
        <dbReference type="ARBA" id="ARBA00023012"/>
    </source>
</evidence>
<keyword evidence="8 16" id="KW-0418">Kinase</keyword>
<evidence type="ECO:0000256" key="6">
    <source>
        <dbReference type="ARBA" id="ARBA00022679"/>
    </source>
</evidence>
<keyword evidence="7 13" id="KW-0812">Transmembrane</keyword>
<comment type="caution">
    <text evidence="16">The sequence shown here is derived from an EMBL/GenBank/DDBJ whole genome shotgun (WGS) entry which is preliminary data.</text>
</comment>
<feature type="transmembrane region" description="Helical" evidence="13">
    <location>
        <begin position="162"/>
        <end position="185"/>
    </location>
</feature>
<dbReference type="SUPFAM" id="SSF55874">
    <property type="entry name" value="ATPase domain of HSP90 chaperone/DNA topoisomerase II/histidine kinase"/>
    <property type="match status" value="1"/>
</dbReference>
<dbReference type="CDD" id="cd06225">
    <property type="entry name" value="HAMP"/>
    <property type="match status" value="1"/>
</dbReference>
<keyword evidence="5" id="KW-0597">Phosphoprotein</keyword>
<evidence type="ECO:0000313" key="17">
    <source>
        <dbReference type="Proteomes" id="UP000256913"/>
    </source>
</evidence>
<evidence type="ECO:0000256" key="1">
    <source>
        <dbReference type="ARBA" id="ARBA00000085"/>
    </source>
</evidence>
<dbReference type="Pfam" id="PF02518">
    <property type="entry name" value="HATPase_c"/>
    <property type="match status" value="1"/>
</dbReference>
<gene>
    <name evidence="16" type="ORF">DFJ67_3260</name>
</gene>
<dbReference type="CDD" id="cd00075">
    <property type="entry name" value="HATPase"/>
    <property type="match status" value="1"/>
</dbReference>
<evidence type="ECO:0000313" key="16">
    <source>
        <dbReference type="EMBL" id="REF97263.1"/>
    </source>
</evidence>
<protein>
    <recommendedName>
        <fullName evidence="4">histidine kinase</fullName>
        <ecNumber evidence="4">2.7.13.3</ecNumber>
    </recommendedName>
</protein>
<evidence type="ECO:0000259" key="14">
    <source>
        <dbReference type="PROSITE" id="PS50109"/>
    </source>
</evidence>
<comment type="catalytic activity">
    <reaction evidence="1">
        <text>ATP + protein L-histidine = ADP + protein N-phospho-L-histidine.</text>
        <dbReference type="EC" id="2.7.13.3"/>
    </reaction>
</comment>
<name>A0A3D9ZMU9_9ACTN</name>
<reference evidence="16 17" key="1">
    <citation type="submission" date="2018-08" db="EMBL/GenBank/DDBJ databases">
        <title>Sequencing the genomes of 1000 actinobacteria strains.</title>
        <authorList>
            <person name="Klenk H.-P."/>
        </authorList>
    </citation>
    <scope>NUCLEOTIDE SEQUENCE [LARGE SCALE GENOMIC DNA]</scope>
    <source>
        <strain evidence="16 17">DSM 44099</strain>
    </source>
</reference>
<dbReference type="RefSeq" id="WP_116076271.1">
    <property type="nucleotide sequence ID" value="NZ_BONB01000020.1"/>
</dbReference>
<dbReference type="PROSITE" id="PS50109">
    <property type="entry name" value="HIS_KIN"/>
    <property type="match status" value="1"/>
</dbReference>
<dbReference type="InterPro" id="IPR003660">
    <property type="entry name" value="HAMP_dom"/>
</dbReference>